<dbReference type="InterPro" id="IPR029063">
    <property type="entry name" value="SAM-dependent_MTases_sf"/>
</dbReference>
<evidence type="ECO:0000256" key="3">
    <source>
        <dbReference type="ARBA" id="ARBA00022691"/>
    </source>
</evidence>
<feature type="domain" description="Methyltransferase" evidence="4">
    <location>
        <begin position="44"/>
        <end position="144"/>
    </location>
</feature>
<evidence type="ECO:0000256" key="1">
    <source>
        <dbReference type="ARBA" id="ARBA00022603"/>
    </source>
</evidence>
<evidence type="ECO:0000313" key="5">
    <source>
        <dbReference type="EMBL" id="RCJ38832.1"/>
    </source>
</evidence>
<keyword evidence="1" id="KW-0489">Methyltransferase</keyword>
<dbReference type="EMBL" id="LXQE01000107">
    <property type="protein sequence ID" value="RCJ38832.1"/>
    <property type="molecule type" value="Genomic_DNA"/>
</dbReference>
<dbReference type="InterPro" id="IPR025714">
    <property type="entry name" value="Methyltranfer_dom"/>
</dbReference>
<keyword evidence="2" id="KW-0808">Transferase</keyword>
<organism evidence="5 6">
    <name type="scientific">Nostoc punctiforme NIES-2108</name>
    <dbReference type="NCBI Taxonomy" id="1356359"/>
    <lineage>
        <taxon>Bacteria</taxon>
        <taxon>Bacillati</taxon>
        <taxon>Cyanobacteriota</taxon>
        <taxon>Cyanophyceae</taxon>
        <taxon>Nostocales</taxon>
        <taxon>Nostocaceae</taxon>
        <taxon>Nostoc</taxon>
    </lineage>
</organism>
<reference evidence="6" key="1">
    <citation type="submission" date="2016-04" db="EMBL/GenBank/DDBJ databases">
        <authorList>
            <person name="Tabuchi Yagui T.R."/>
        </authorList>
    </citation>
    <scope>NUCLEOTIDE SEQUENCE [LARGE SCALE GENOMIC DNA]</scope>
</reference>
<evidence type="ECO:0000313" key="6">
    <source>
        <dbReference type="Proteomes" id="UP000252085"/>
    </source>
</evidence>
<evidence type="ECO:0000259" key="4">
    <source>
        <dbReference type="Pfam" id="PF13847"/>
    </source>
</evidence>
<gene>
    <name evidence="5" type="ORF">A6769_07265</name>
</gene>
<dbReference type="PANTHER" id="PTHR43464:SF19">
    <property type="entry name" value="UBIQUINONE BIOSYNTHESIS O-METHYLTRANSFERASE, MITOCHONDRIAL"/>
    <property type="match status" value="1"/>
</dbReference>
<dbReference type="Proteomes" id="UP000252085">
    <property type="component" value="Unassembled WGS sequence"/>
</dbReference>
<evidence type="ECO:0000256" key="2">
    <source>
        <dbReference type="ARBA" id="ARBA00022679"/>
    </source>
</evidence>
<proteinExistence type="predicted"/>
<comment type="caution">
    <text evidence="5">The sequence shown here is derived from an EMBL/GenBank/DDBJ whole genome shotgun (WGS) entry which is preliminary data.</text>
</comment>
<protein>
    <recommendedName>
        <fullName evidence="4">Methyltransferase domain-containing protein</fullName>
    </recommendedName>
</protein>
<dbReference type="Gene3D" id="3.40.50.150">
    <property type="entry name" value="Vaccinia Virus protein VP39"/>
    <property type="match status" value="1"/>
</dbReference>
<accession>A0A367RUF0</accession>
<dbReference type="PANTHER" id="PTHR43464">
    <property type="entry name" value="METHYLTRANSFERASE"/>
    <property type="match status" value="1"/>
</dbReference>
<dbReference type="CDD" id="cd02440">
    <property type="entry name" value="AdoMet_MTases"/>
    <property type="match status" value="1"/>
</dbReference>
<name>A0A367RUF0_NOSPU</name>
<dbReference type="GO" id="GO:0008168">
    <property type="term" value="F:methyltransferase activity"/>
    <property type="evidence" value="ECO:0007669"/>
    <property type="project" value="UniProtKB-KW"/>
</dbReference>
<keyword evidence="3" id="KW-0949">S-adenosyl-L-methionine</keyword>
<dbReference type="AlphaFoldDB" id="A0A367RUF0"/>
<sequence length="175" mass="20782">MLQPQKELETFYQNYDPWDYETTPHDQTRKSIILSEIPQRQYQNVLDIGCGHGFITRELPGTQITGFDVSANAINHAKQFESNRIKFMQSSIFQIPKNTQDTYDLITITGVLYSQYIGKSVNLIYKIVDRILREDGILLCCHINDWYIVRFPYLMLDCYYFSYRDYTQKLEVYIK</sequence>
<dbReference type="Pfam" id="PF13847">
    <property type="entry name" value="Methyltransf_31"/>
    <property type="match status" value="1"/>
</dbReference>
<dbReference type="SUPFAM" id="SSF53335">
    <property type="entry name" value="S-adenosyl-L-methionine-dependent methyltransferases"/>
    <property type="match status" value="1"/>
</dbReference>
<dbReference type="GO" id="GO:0032259">
    <property type="term" value="P:methylation"/>
    <property type="evidence" value="ECO:0007669"/>
    <property type="project" value="UniProtKB-KW"/>
</dbReference>